<dbReference type="CDD" id="cd06529">
    <property type="entry name" value="S24_LexA-like"/>
    <property type="match status" value="1"/>
</dbReference>
<dbReference type="InterPro" id="IPR036286">
    <property type="entry name" value="LexA/Signal_pep-like_sf"/>
</dbReference>
<organism evidence="1 2">
    <name type="scientific">Piscirickettsia litoralis</name>
    <dbReference type="NCBI Taxonomy" id="1891921"/>
    <lineage>
        <taxon>Bacteria</taxon>
        <taxon>Pseudomonadati</taxon>
        <taxon>Pseudomonadota</taxon>
        <taxon>Gammaproteobacteria</taxon>
        <taxon>Thiotrichales</taxon>
        <taxon>Piscirickettsiaceae</taxon>
        <taxon>Piscirickettsia</taxon>
    </lineage>
</organism>
<dbReference type="SUPFAM" id="SSF51306">
    <property type="entry name" value="LexA/Signal peptidase"/>
    <property type="match status" value="1"/>
</dbReference>
<protein>
    <recommendedName>
        <fullName evidence="3">Peptidase S24/S26A/S26B/S26C domain-containing protein</fullName>
    </recommendedName>
</protein>
<dbReference type="RefSeq" id="WP_069314086.1">
    <property type="nucleotide sequence ID" value="NZ_MDTU01000002.1"/>
</dbReference>
<comment type="caution">
    <text evidence="1">The sequence shown here is derived from an EMBL/GenBank/DDBJ whole genome shotgun (WGS) entry which is preliminary data.</text>
</comment>
<sequence>MRRLRNVANLSREAMCAQEDLNINTYSGWENGKYGGITRAGAEKVIQRVLQEGVACTVEWLMTGVGQGPNFIEEHEELAFDDLEVIIQDEIDIFKANFDGSICMKVVDDSMAPTYGMGDIVCGIGRQGSDIIDLIKKDCIVVFLDGSVSLKRILSTSTGTFNLISTNVNTFIAEPMIYDVPLMAAAPIIRHYRNR</sequence>
<feature type="non-terminal residue" evidence="1">
    <location>
        <position position="195"/>
    </location>
</feature>
<dbReference type="InterPro" id="IPR039418">
    <property type="entry name" value="LexA-like"/>
</dbReference>
<evidence type="ECO:0008006" key="3">
    <source>
        <dbReference type="Google" id="ProtNLM"/>
    </source>
</evidence>
<evidence type="ECO:0000313" key="2">
    <source>
        <dbReference type="Proteomes" id="UP000094329"/>
    </source>
</evidence>
<gene>
    <name evidence="1" type="ORF">BGC07_16140</name>
</gene>
<keyword evidence="2" id="KW-1185">Reference proteome</keyword>
<dbReference type="Proteomes" id="UP000094329">
    <property type="component" value="Unassembled WGS sequence"/>
</dbReference>
<evidence type="ECO:0000313" key="1">
    <source>
        <dbReference type="EMBL" id="ODN41622.1"/>
    </source>
</evidence>
<dbReference type="Gene3D" id="2.10.109.10">
    <property type="entry name" value="Umud Fragment, subunit A"/>
    <property type="match status" value="1"/>
</dbReference>
<dbReference type="EMBL" id="MDTU01000002">
    <property type="protein sequence ID" value="ODN41622.1"/>
    <property type="molecule type" value="Genomic_DNA"/>
</dbReference>
<accession>A0ABX2ZYD8</accession>
<reference evidence="1 2" key="1">
    <citation type="submission" date="2016-08" db="EMBL/GenBank/DDBJ databases">
        <title>Draft genome sequence of Candidatus Piscirickettsia litoralis, from seawater.</title>
        <authorList>
            <person name="Wan X."/>
            <person name="Lee A.J."/>
            <person name="Hou S."/>
            <person name="Donachie S.P."/>
        </authorList>
    </citation>
    <scope>NUCLEOTIDE SEQUENCE [LARGE SCALE GENOMIC DNA]</scope>
    <source>
        <strain evidence="1 2">Y2</strain>
    </source>
</reference>
<name>A0ABX2ZYD8_9GAMM</name>
<proteinExistence type="predicted"/>